<comment type="caution">
    <text evidence="2">The sequence shown here is derived from an EMBL/GenBank/DDBJ whole genome shotgun (WGS) entry which is preliminary data.</text>
</comment>
<sequence length="126" mass="13520">MCRVRGSSLIECLVALAIFAIGSAAHATWQAHSLAMHARASRSFAATTVALNLATRLRAARRREAREAKPANMPALGRFEQELRAMVGARATGTVACDPDDSCRIRIAWAGREELSWHVPAPSPGA</sequence>
<evidence type="ECO:0000256" key="1">
    <source>
        <dbReference type="SAM" id="SignalP"/>
    </source>
</evidence>
<proteinExistence type="predicted"/>
<feature type="chain" id="PRO_5045368858" evidence="1">
    <location>
        <begin position="28"/>
        <end position="126"/>
    </location>
</feature>
<keyword evidence="3" id="KW-1185">Reference proteome</keyword>
<dbReference type="InterPro" id="IPR012902">
    <property type="entry name" value="N_methyl_site"/>
</dbReference>
<accession>A0ABT6B8R6</accession>
<evidence type="ECO:0000313" key="3">
    <source>
        <dbReference type="Proteomes" id="UP001528850"/>
    </source>
</evidence>
<dbReference type="NCBIfam" id="TIGR02532">
    <property type="entry name" value="IV_pilin_GFxxxE"/>
    <property type="match status" value="1"/>
</dbReference>
<gene>
    <name evidence="2" type="ORF">P3W24_05880</name>
</gene>
<organism evidence="2 3">
    <name type="scientific">Luteibacter sahnii</name>
    <dbReference type="NCBI Taxonomy" id="3021977"/>
    <lineage>
        <taxon>Bacteria</taxon>
        <taxon>Pseudomonadati</taxon>
        <taxon>Pseudomonadota</taxon>
        <taxon>Gammaproteobacteria</taxon>
        <taxon>Lysobacterales</taxon>
        <taxon>Rhodanobacteraceae</taxon>
        <taxon>Luteibacter</taxon>
    </lineage>
</organism>
<evidence type="ECO:0000313" key="2">
    <source>
        <dbReference type="EMBL" id="MDF4024487.1"/>
    </source>
</evidence>
<name>A0ABT6B8R6_9GAMM</name>
<dbReference type="Proteomes" id="UP001528850">
    <property type="component" value="Unassembled WGS sequence"/>
</dbReference>
<dbReference type="Pfam" id="PF07963">
    <property type="entry name" value="N_methyl"/>
    <property type="match status" value="1"/>
</dbReference>
<dbReference type="EMBL" id="JARJJS010000001">
    <property type="protein sequence ID" value="MDF4024487.1"/>
    <property type="molecule type" value="Genomic_DNA"/>
</dbReference>
<feature type="signal peptide" evidence="1">
    <location>
        <begin position="1"/>
        <end position="27"/>
    </location>
</feature>
<reference evidence="2 3" key="1">
    <citation type="journal article" date="2024" name="Curr. Microbiol.">
        <title>Luteibacter sahnii sp. nov., A Novel Yellow-Colored Xanthomonadin Pigment Producing Probiotic Bacterium from Healthy Rice Seed Microbiome.</title>
        <authorList>
            <person name="Jaiswal G."/>
            <person name="Rana R."/>
            <person name="Nayak P.K."/>
            <person name="Chouhan R."/>
            <person name="Gandhi S.G."/>
            <person name="Patel H.K."/>
            <person name="Patil P.B."/>
        </authorList>
    </citation>
    <scope>NUCLEOTIDE SEQUENCE [LARGE SCALE GENOMIC DNA]</scope>
    <source>
        <strain evidence="2 3">PPL201</strain>
    </source>
</reference>
<keyword evidence="1" id="KW-0732">Signal</keyword>
<protein>
    <submittedName>
        <fullName evidence="2">Prepilin-type N-terminal cleavage/methylation domain-containing protein</fullName>
    </submittedName>
</protein>